<accession>A0A3S0V3A0</accession>
<evidence type="ECO:0000256" key="2">
    <source>
        <dbReference type="ARBA" id="ARBA00022729"/>
    </source>
</evidence>
<dbReference type="OrthoDB" id="6214057at2"/>
<protein>
    <submittedName>
        <fullName evidence="4">DUF2057 domain-containing protein</fullName>
    </submittedName>
</protein>
<proteinExistence type="inferred from homology"/>
<gene>
    <name evidence="4" type="ORF">EJ063_10520</name>
</gene>
<dbReference type="PANTHER" id="PTHR38108">
    <property type="entry name" value="UPF0319 PROTEIN YCCT"/>
    <property type="match status" value="1"/>
</dbReference>
<sequence length="214" mass="23524">MKKALTLIALGLLSTMAHAKVTIQTDNRVEILAVNQVINSVPKQAKGDLKIENGVNQMLVRVTAMVDGNGGKQKFNSLPMVVKFEGNDETLKFETPFPIRDERAVKRFKAEPQIKVTSGGKSISVESDIIFDQTFALIKDYDEMLHGYNLAGGIAAINIASQPQKVSSNVIANSSIENQGKIAPSFDNIQHGFLEMTPAQRQEFISWAVKHIND</sequence>
<dbReference type="RefSeq" id="WP_126574234.1">
    <property type="nucleotide sequence ID" value="NZ_RXZH01000003.1"/>
</dbReference>
<evidence type="ECO:0000313" key="5">
    <source>
        <dbReference type="Proteomes" id="UP000268973"/>
    </source>
</evidence>
<comment type="caution">
    <text evidence="4">The sequence shown here is derived from an EMBL/GenBank/DDBJ whole genome shotgun (WGS) entry which is preliminary data.</text>
</comment>
<organism evidence="4 5">
    <name type="scientific">Vibrio aquaticus</name>
    <dbReference type="NCBI Taxonomy" id="2496559"/>
    <lineage>
        <taxon>Bacteria</taxon>
        <taxon>Pseudomonadati</taxon>
        <taxon>Pseudomonadota</taxon>
        <taxon>Gammaproteobacteria</taxon>
        <taxon>Vibrionales</taxon>
        <taxon>Vibrionaceae</taxon>
        <taxon>Vibrio</taxon>
    </lineage>
</organism>
<evidence type="ECO:0000256" key="3">
    <source>
        <dbReference type="SAM" id="SignalP"/>
    </source>
</evidence>
<evidence type="ECO:0000256" key="1">
    <source>
        <dbReference type="ARBA" id="ARBA00008490"/>
    </source>
</evidence>
<dbReference type="EMBL" id="RXZH01000003">
    <property type="protein sequence ID" value="RTZ16196.1"/>
    <property type="molecule type" value="Genomic_DNA"/>
</dbReference>
<feature type="chain" id="PRO_5018632530" evidence="3">
    <location>
        <begin position="20"/>
        <end position="214"/>
    </location>
</feature>
<dbReference type="PANTHER" id="PTHR38108:SF1">
    <property type="entry name" value="UPF0319 PROTEIN YCCT"/>
    <property type="match status" value="1"/>
</dbReference>
<keyword evidence="5" id="KW-1185">Reference proteome</keyword>
<dbReference type="Pfam" id="PF09829">
    <property type="entry name" value="DUF2057"/>
    <property type="match status" value="1"/>
</dbReference>
<comment type="similarity">
    <text evidence="1">Belongs to the UPF0319 family.</text>
</comment>
<keyword evidence="2 3" id="KW-0732">Signal</keyword>
<evidence type="ECO:0000313" key="4">
    <source>
        <dbReference type="EMBL" id="RTZ16196.1"/>
    </source>
</evidence>
<feature type="signal peptide" evidence="3">
    <location>
        <begin position="1"/>
        <end position="19"/>
    </location>
</feature>
<dbReference type="InterPro" id="IPR018635">
    <property type="entry name" value="UPF0319"/>
</dbReference>
<name>A0A3S0V3A0_9VIBR</name>
<dbReference type="Proteomes" id="UP000268973">
    <property type="component" value="Unassembled WGS sequence"/>
</dbReference>
<dbReference type="AlphaFoldDB" id="A0A3S0V3A0"/>
<reference evidence="4 5" key="1">
    <citation type="submission" date="2018-12" db="EMBL/GenBank/DDBJ databases">
        <title>Vibrio sp. isolated from China Sea.</title>
        <authorList>
            <person name="Li Y."/>
        </authorList>
    </citation>
    <scope>NUCLEOTIDE SEQUENCE [LARGE SCALE GENOMIC DNA]</scope>
    <source>
        <strain evidence="4 5">BEI207</strain>
    </source>
</reference>